<evidence type="ECO:0000313" key="2">
    <source>
        <dbReference type="Proteomes" id="UP000230638"/>
    </source>
</evidence>
<dbReference type="Proteomes" id="UP000230638">
    <property type="component" value="Unassembled WGS sequence"/>
</dbReference>
<dbReference type="EMBL" id="PCTL01000014">
    <property type="protein sequence ID" value="PIP73630.1"/>
    <property type="molecule type" value="Genomic_DNA"/>
</dbReference>
<accession>A0A2H0CW56</accession>
<dbReference type="AlphaFoldDB" id="A0A2H0CW56"/>
<name>A0A2H0CW56_9BACT</name>
<dbReference type="Gene3D" id="3.40.1050.10">
    <property type="entry name" value="Carbonic anhydrase"/>
    <property type="match status" value="1"/>
</dbReference>
<reference evidence="1 2" key="1">
    <citation type="submission" date="2017-09" db="EMBL/GenBank/DDBJ databases">
        <title>Depth-based differentiation of microbial function through sediment-hosted aquifers and enrichment of novel symbionts in the deep terrestrial subsurface.</title>
        <authorList>
            <person name="Probst A.J."/>
            <person name="Ladd B."/>
            <person name="Jarett J.K."/>
            <person name="Geller-Mcgrath D.E."/>
            <person name="Sieber C.M."/>
            <person name="Emerson J.B."/>
            <person name="Anantharaman K."/>
            <person name="Thomas B.C."/>
            <person name="Malmstrom R."/>
            <person name="Stieglmeier M."/>
            <person name="Klingl A."/>
            <person name="Woyke T."/>
            <person name="Ryan C.M."/>
            <person name="Banfield J.F."/>
        </authorList>
    </citation>
    <scope>NUCLEOTIDE SEQUENCE [LARGE SCALE GENOMIC DNA]</scope>
    <source>
        <strain evidence="1">CG22_combo_CG10-13_8_21_14_all_47_15</strain>
    </source>
</reference>
<dbReference type="GO" id="GO:0004089">
    <property type="term" value="F:carbonate dehydratase activity"/>
    <property type="evidence" value="ECO:0007669"/>
    <property type="project" value="InterPro"/>
</dbReference>
<sequence length="78" mass="8803">MDIACVLHKVEKIIIVNHKDCGAYGGSDNFTSSDEEDSHHQNELRKARHIIAGKYPDKEIFIRYADFGEQGATRVTVL</sequence>
<evidence type="ECO:0000313" key="1">
    <source>
        <dbReference type="EMBL" id="PIP73630.1"/>
    </source>
</evidence>
<comment type="caution">
    <text evidence="1">The sequence shown here is derived from an EMBL/GenBank/DDBJ whole genome shotgun (WGS) entry which is preliminary data.</text>
</comment>
<evidence type="ECO:0008006" key="3">
    <source>
        <dbReference type="Google" id="ProtNLM"/>
    </source>
</evidence>
<dbReference type="SUPFAM" id="SSF53056">
    <property type="entry name" value="beta-carbonic anhydrase, cab"/>
    <property type="match status" value="1"/>
</dbReference>
<organism evidence="1 2">
    <name type="scientific">Candidatus Lloydbacteria bacterium CG22_combo_CG10-13_8_21_14_all_47_15</name>
    <dbReference type="NCBI Taxonomy" id="1974635"/>
    <lineage>
        <taxon>Bacteria</taxon>
        <taxon>Candidatus Lloydiibacteriota</taxon>
    </lineage>
</organism>
<proteinExistence type="predicted"/>
<protein>
    <recommendedName>
        <fullName evidence="3">Carbonic anhydrase</fullName>
    </recommendedName>
</protein>
<dbReference type="InterPro" id="IPR036874">
    <property type="entry name" value="Carbonic_anhydrase_sf"/>
</dbReference>
<gene>
    <name evidence="1" type="ORF">COW88_01310</name>
</gene>
<dbReference type="GO" id="GO:0008270">
    <property type="term" value="F:zinc ion binding"/>
    <property type="evidence" value="ECO:0007669"/>
    <property type="project" value="InterPro"/>
</dbReference>